<dbReference type="SUPFAM" id="SSF52402">
    <property type="entry name" value="Adenine nucleotide alpha hydrolases-like"/>
    <property type="match status" value="1"/>
</dbReference>
<comment type="caution">
    <text evidence="3">The sequence shown here is derived from an EMBL/GenBank/DDBJ whole genome shotgun (WGS) entry which is preliminary data.</text>
</comment>
<comment type="similarity">
    <text evidence="1">Belongs to the universal stress protein A family.</text>
</comment>
<dbReference type="PANTHER" id="PTHR46268:SF15">
    <property type="entry name" value="UNIVERSAL STRESS PROTEIN HP_0031"/>
    <property type="match status" value="1"/>
</dbReference>
<reference evidence="3" key="1">
    <citation type="submission" date="2021-11" db="EMBL/GenBank/DDBJ databases">
        <title>Streptomyces corallinus and Kineosporia corallina sp. nov., two new coral-derived marine actinobacteria.</title>
        <authorList>
            <person name="Buangrab K."/>
            <person name="Sutthacheep M."/>
            <person name="Yeemin T."/>
            <person name="Harunari E."/>
            <person name="Igarashi Y."/>
            <person name="Sripreechasak P."/>
            <person name="Kanchanasin P."/>
            <person name="Tanasupawat S."/>
            <person name="Phongsopitanun W."/>
        </authorList>
    </citation>
    <scope>NUCLEOTIDE SEQUENCE</scope>
    <source>
        <strain evidence="3">JCM 31032</strain>
    </source>
</reference>
<sequence length="138" mass="14524">MSIVLGYDESPVAHAALDTAIDLAQRLGQPLVLVYGAGVPGGVSEEMSSHREALQEIGRKALDEGVGLARKAGLEPVVELVGRKPVKALLEAGEKYDATFIVVGCTSESPMRAAVLGSVPHKLLRRSTRPVLCVPARS</sequence>
<accession>A0A9X1NJA0</accession>
<dbReference type="InterPro" id="IPR006016">
    <property type="entry name" value="UspA"/>
</dbReference>
<dbReference type="Proteomes" id="UP001138997">
    <property type="component" value="Unassembled WGS sequence"/>
</dbReference>
<evidence type="ECO:0000313" key="4">
    <source>
        <dbReference type="Proteomes" id="UP001138997"/>
    </source>
</evidence>
<dbReference type="AlphaFoldDB" id="A0A9X1NJA0"/>
<name>A0A9X1NJA0_9ACTN</name>
<dbReference type="Gene3D" id="3.40.50.620">
    <property type="entry name" value="HUPs"/>
    <property type="match status" value="1"/>
</dbReference>
<dbReference type="Pfam" id="PF00582">
    <property type="entry name" value="Usp"/>
    <property type="match status" value="1"/>
</dbReference>
<dbReference type="PANTHER" id="PTHR46268">
    <property type="entry name" value="STRESS RESPONSE PROTEIN NHAX"/>
    <property type="match status" value="1"/>
</dbReference>
<dbReference type="EMBL" id="JAJOMB010000026">
    <property type="protein sequence ID" value="MCD5316052.1"/>
    <property type="molecule type" value="Genomic_DNA"/>
</dbReference>
<evidence type="ECO:0000259" key="2">
    <source>
        <dbReference type="Pfam" id="PF00582"/>
    </source>
</evidence>
<dbReference type="InterPro" id="IPR014729">
    <property type="entry name" value="Rossmann-like_a/b/a_fold"/>
</dbReference>
<evidence type="ECO:0000256" key="1">
    <source>
        <dbReference type="ARBA" id="ARBA00008791"/>
    </source>
</evidence>
<evidence type="ECO:0000313" key="3">
    <source>
        <dbReference type="EMBL" id="MCD5316052.1"/>
    </source>
</evidence>
<organism evidence="3 4">
    <name type="scientific">Kineosporia babensis</name>
    <dbReference type="NCBI Taxonomy" id="499548"/>
    <lineage>
        <taxon>Bacteria</taxon>
        <taxon>Bacillati</taxon>
        <taxon>Actinomycetota</taxon>
        <taxon>Actinomycetes</taxon>
        <taxon>Kineosporiales</taxon>
        <taxon>Kineosporiaceae</taxon>
        <taxon>Kineosporia</taxon>
    </lineage>
</organism>
<proteinExistence type="inferred from homology"/>
<feature type="domain" description="UspA" evidence="2">
    <location>
        <begin position="2"/>
        <end position="135"/>
    </location>
</feature>
<dbReference type="RefSeq" id="WP_231448893.1">
    <property type="nucleotide sequence ID" value="NZ_JAJOMB010000026.1"/>
</dbReference>
<gene>
    <name evidence="3" type="ORF">LR394_34670</name>
</gene>
<protein>
    <submittedName>
        <fullName evidence="3">Universal stress protein</fullName>
    </submittedName>
</protein>
<dbReference type="CDD" id="cd00293">
    <property type="entry name" value="USP-like"/>
    <property type="match status" value="1"/>
</dbReference>
<keyword evidence="4" id="KW-1185">Reference proteome</keyword>